<accession>A0AAU8FI87</accession>
<dbReference type="Gene3D" id="2.60.120.10">
    <property type="entry name" value="Jelly Rolls"/>
    <property type="match status" value="1"/>
</dbReference>
<gene>
    <name evidence="1" type="ORF">ABV298_24530</name>
</gene>
<name>A0AAU8FI87_9BACT</name>
<reference evidence="1" key="1">
    <citation type="submission" date="2024-06" db="EMBL/GenBank/DDBJ databases">
        <title>Sequencing and assembly of the genome of Dyadobacter sp. strain 676, a symbiont of Cyamopsis tetragonoloba.</title>
        <authorList>
            <person name="Guro P."/>
            <person name="Sazanova A."/>
            <person name="Kuznetsova I."/>
            <person name="Belimov A."/>
            <person name="Safronova V."/>
        </authorList>
    </citation>
    <scope>NUCLEOTIDE SEQUENCE</scope>
    <source>
        <strain evidence="1">676</strain>
    </source>
</reference>
<protein>
    <recommendedName>
        <fullName evidence="2">Cyclic nucleotide-binding domain-containing protein</fullName>
    </recommendedName>
</protein>
<organism evidence="1">
    <name type="scientific">Dyadobacter sp. 676</name>
    <dbReference type="NCBI Taxonomy" id="3088362"/>
    <lineage>
        <taxon>Bacteria</taxon>
        <taxon>Pseudomonadati</taxon>
        <taxon>Bacteroidota</taxon>
        <taxon>Cytophagia</taxon>
        <taxon>Cytophagales</taxon>
        <taxon>Spirosomataceae</taxon>
        <taxon>Dyadobacter</taxon>
    </lineage>
</organism>
<sequence length="93" mass="10392">MSNDLLIDSIRRHAAFTPTEATLIGQACKLRSYSKDSWLVIPGEVCAHAIFILDGCVKTYFADLNGQEHIIQPGNSGWWGRDLRSFCHQVSGR</sequence>
<dbReference type="EMBL" id="CP159289">
    <property type="protein sequence ID" value="XCH23454.1"/>
    <property type="molecule type" value="Genomic_DNA"/>
</dbReference>
<dbReference type="RefSeq" id="WP_353718780.1">
    <property type="nucleotide sequence ID" value="NZ_CP159289.1"/>
</dbReference>
<dbReference type="SUPFAM" id="SSF51206">
    <property type="entry name" value="cAMP-binding domain-like"/>
    <property type="match status" value="1"/>
</dbReference>
<proteinExistence type="predicted"/>
<dbReference type="InterPro" id="IPR014710">
    <property type="entry name" value="RmlC-like_jellyroll"/>
</dbReference>
<dbReference type="InterPro" id="IPR018490">
    <property type="entry name" value="cNMP-bd_dom_sf"/>
</dbReference>
<evidence type="ECO:0008006" key="2">
    <source>
        <dbReference type="Google" id="ProtNLM"/>
    </source>
</evidence>
<evidence type="ECO:0000313" key="1">
    <source>
        <dbReference type="EMBL" id="XCH23454.1"/>
    </source>
</evidence>
<dbReference type="AlphaFoldDB" id="A0AAU8FI87"/>